<keyword evidence="6 12" id="KW-1133">Transmembrane helix</keyword>
<dbReference type="InterPro" id="IPR038377">
    <property type="entry name" value="Na/Glc_symporter_sf"/>
</dbReference>
<dbReference type="GO" id="GO:0015293">
    <property type="term" value="F:symporter activity"/>
    <property type="evidence" value="ECO:0007669"/>
    <property type="project" value="TreeGrafter"/>
</dbReference>
<reference evidence="13 14" key="1">
    <citation type="journal article" date="2018" name="Gigascience">
        <title>Genomes of trombidid mites reveal novel predicted allergens and laterally-transferred genes associated with secondary metabolism.</title>
        <authorList>
            <person name="Dong X."/>
            <person name="Chaisiri K."/>
            <person name="Xia D."/>
            <person name="Armstrong S.D."/>
            <person name="Fang Y."/>
            <person name="Donnelly M.J."/>
            <person name="Kadowaki T."/>
            <person name="McGarry J.W."/>
            <person name="Darby A.C."/>
            <person name="Makepeace B.L."/>
        </authorList>
    </citation>
    <scope>NUCLEOTIDE SEQUENCE [LARGE SCALE GENOMIC DNA]</scope>
    <source>
        <strain evidence="13">UoL-UT</strain>
    </source>
</reference>
<evidence type="ECO:0000256" key="1">
    <source>
        <dbReference type="ARBA" id="ARBA00004651"/>
    </source>
</evidence>
<evidence type="ECO:0000256" key="3">
    <source>
        <dbReference type="ARBA" id="ARBA00022448"/>
    </source>
</evidence>
<dbReference type="PANTHER" id="PTHR42985">
    <property type="entry name" value="SODIUM-COUPLED MONOCARBOXYLATE TRANSPORTER"/>
    <property type="match status" value="1"/>
</dbReference>
<comment type="subcellular location">
    <subcellularLocation>
        <location evidence="1">Cell membrane</location>
        <topology evidence="1">Multi-pass membrane protein</topology>
    </subcellularLocation>
</comment>
<dbReference type="AlphaFoldDB" id="A0A443RSC2"/>
<dbReference type="InterPro" id="IPR001734">
    <property type="entry name" value="Na/solute_symporter"/>
</dbReference>
<keyword evidence="9 12" id="KW-0472">Membrane</keyword>
<dbReference type="EMBL" id="NCKV01044454">
    <property type="protein sequence ID" value="RWS18184.1"/>
    <property type="molecule type" value="Genomic_DNA"/>
</dbReference>
<evidence type="ECO:0000256" key="11">
    <source>
        <dbReference type="RuleBase" id="RU362091"/>
    </source>
</evidence>
<dbReference type="GO" id="GO:0005886">
    <property type="term" value="C:plasma membrane"/>
    <property type="evidence" value="ECO:0007669"/>
    <property type="project" value="UniProtKB-SubCell"/>
</dbReference>
<keyword evidence="7" id="KW-0915">Sodium</keyword>
<dbReference type="OrthoDB" id="6500544at2759"/>
<evidence type="ECO:0000256" key="10">
    <source>
        <dbReference type="ARBA" id="ARBA00023201"/>
    </source>
</evidence>
<evidence type="ECO:0000313" key="13">
    <source>
        <dbReference type="EMBL" id="RWS18184.1"/>
    </source>
</evidence>
<dbReference type="STRING" id="299467.A0A443RSC2"/>
<evidence type="ECO:0000256" key="2">
    <source>
        <dbReference type="ARBA" id="ARBA00006434"/>
    </source>
</evidence>
<evidence type="ECO:0000256" key="12">
    <source>
        <dbReference type="SAM" id="Phobius"/>
    </source>
</evidence>
<feature type="transmembrane region" description="Helical" evidence="12">
    <location>
        <begin position="62"/>
        <end position="86"/>
    </location>
</feature>
<keyword evidence="10" id="KW-0739">Sodium transport</keyword>
<feature type="transmembrane region" description="Helical" evidence="12">
    <location>
        <begin position="162"/>
        <end position="184"/>
    </location>
</feature>
<dbReference type="Gene3D" id="1.20.1730.10">
    <property type="entry name" value="Sodium/glucose cotransporter"/>
    <property type="match status" value="1"/>
</dbReference>
<feature type="transmembrane region" description="Helical" evidence="12">
    <location>
        <begin position="136"/>
        <end position="156"/>
    </location>
</feature>
<dbReference type="Pfam" id="PF00474">
    <property type="entry name" value="SSF"/>
    <property type="match status" value="1"/>
</dbReference>
<proteinExistence type="inferred from homology"/>
<keyword evidence="4" id="KW-1003">Cell membrane</keyword>
<sequence>VLYYSLPGLLINTTLYTLIGLILYANYYKCDPILNGKIKRTDEIVPLYISQIFRSIPGCTGLFIVCVLSAALSTLSSGFNAVATLVWEDILAKRLPNMKPNKSLKLTKIVAATVGVVCIAVAFLSKEFGSIFEAVYALAGSTTGPLFGVFSMGIFLPFVNSYGAIFGLLSGQLLCFVINVGGIINTA</sequence>
<organism evidence="13 14">
    <name type="scientific">Leptotrombidium deliense</name>
    <dbReference type="NCBI Taxonomy" id="299467"/>
    <lineage>
        <taxon>Eukaryota</taxon>
        <taxon>Metazoa</taxon>
        <taxon>Ecdysozoa</taxon>
        <taxon>Arthropoda</taxon>
        <taxon>Chelicerata</taxon>
        <taxon>Arachnida</taxon>
        <taxon>Acari</taxon>
        <taxon>Acariformes</taxon>
        <taxon>Trombidiformes</taxon>
        <taxon>Prostigmata</taxon>
        <taxon>Anystina</taxon>
        <taxon>Parasitengona</taxon>
        <taxon>Trombiculoidea</taxon>
        <taxon>Trombiculidae</taxon>
        <taxon>Leptotrombidium</taxon>
    </lineage>
</organism>
<keyword evidence="8" id="KW-0406">Ion transport</keyword>
<evidence type="ECO:0000256" key="9">
    <source>
        <dbReference type="ARBA" id="ARBA00023136"/>
    </source>
</evidence>
<evidence type="ECO:0000256" key="6">
    <source>
        <dbReference type="ARBA" id="ARBA00022989"/>
    </source>
</evidence>
<evidence type="ECO:0000256" key="4">
    <source>
        <dbReference type="ARBA" id="ARBA00022475"/>
    </source>
</evidence>
<dbReference type="PANTHER" id="PTHR42985:SF40">
    <property type="entry name" value="LD47995P-RELATED"/>
    <property type="match status" value="1"/>
</dbReference>
<evidence type="ECO:0000313" key="14">
    <source>
        <dbReference type="Proteomes" id="UP000288716"/>
    </source>
</evidence>
<feature type="non-terminal residue" evidence="13">
    <location>
        <position position="187"/>
    </location>
</feature>
<dbReference type="VEuPathDB" id="VectorBase:LDEU013856"/>
<feature type="transmembrane region" description="Helical" evidence="12">
    <location>
        <begin position="106"/>
        <end position="124"/>
    </location>
</feature>
<accession>A0A443RSC2</accession>
<protein>
    <submittedName>
        <fullName evidence="13">Sodium-coupled monocarboxylate transporter 2-like protein</fullName>
    </submittedName>
</protein>
<evidence type="ECO:0000256" key="8">
    <source>
        <dbReference type="ARBA" id="ARBA00023065"/>
    </source>
</evidence>
<gene>
    <name evidence="13" type="ORF">B4U80_03763</name>
</gene>
<dbReference type="Proteomes" id="UP000288716">
    <property type="component" value="Unassembled WGS sequence"/>
</dbReference>
<dbReference type="InterPro" id="IPR051163">
    <property type="entry name" value="Sodium:Solute_Symporter_SSF"/>
</dbReference>
<name>A0A443RSC2_9ACAR</name>
<comment type="caution">
    <text evidence="13">The sequence shown here is derived from an EMBL/GenBank/DDBJ whole genome shotgun (WGS) entry which is preliminary data.</text>
</comment>
<dbReference type="GO" id="GO:0006814">
    <property type="term" value="P:sodium ion transport"/>
    <property type="evidence" value="ECO:0007669"/>
    <property type="project" value="UniProtKB-KW"/>
</dbReference>
<dbReference type="PROSITE" id="PS50283">
    <property type="entry name" value="NA_SOLUT_SYMP_3"/>
    <property type="match status" value="1"/>
</dbReference>
<keyword evidence="5 12" id="KW-0812">Transmembrane</keyword>
<comment type="similarity">
    <text evidence="2 11">Belongs to the sodium:solute symporter (SSF) (TC 2.A.21) family.</text>
</comment>
<evidence type="ECO:0000256" key="5">
    <source>
        <dbReference type="ARBA" id="ARBA00022692"/>
    </source>
</evidence>
<keyword evidence="14" id="KW-1185">Reference proteome</keyword>
<feature type="transmembrane region" description="Helical" evidence="12">
    <location>
        <begin position="6"/>
        <end position="27"/>
    </location>
</feature>
<feature type="non-terminal residue" evidence="13">
    <location>
        <position position="1"/>
    </location>
</feature>
<evidence type="ECO:0000256" key="7">
    <source>
        <dbReference type="ARBA" id="ARBA00023053"/>
    </source>
</evidence>
<keyword evidence="3" id="KW-0813">Transport</keyword>